<keyword evidence="3" id="KW-1185">Reference proteome</keyword>
<feature type="region of interest" description="Disordered" evidence="1">
    <location>
        <begin position="363"/>
        <end position="387"/>
    </location>
</feature>
<organism evidence="2 3">
    <name type="scientific">Thraustotheca clavata</name>
    <dbReference type="NCBI Taxonomy" id="74557"/>
    <lineage>
        <taxon>Eukaryota</taxon>
        <taxon>Sar</taxon>
        <taxon>Stramenopiles</taxon>
        <taxon>Oomycota</taxon>
        <taxon>Saprolegniomycetes</taxon>
        <taxon>Saprolegniales</taxon>
        <taxon>Achlyaceae</taxon>
        <taxon>Thraustotheca</taxon>
    </lineage>
</organism>
<feature type="compositionally biased region" description="Basic residues" evidence="1">
    <location>
        <begin position="228"/>
        <end position="238"/>
    </location>
</feature>
<dbReference type="AlphaFoldDB" id="A0A1V9ZXL8"/>
<feature type="compositionally biased region" description="Polar residues" evidence="1">
    <location>
        <begin position="118"/>
        <end position="147"/>
    </location>
</feature>
<evidence type="ECO:0000256" key="1">
    <source>
        <dbReference type="SAM" id="MobiDB-lite"/>
    </source>
</evidence>
<feature type="compositionally biased region" description="Low complexity" evidence="1">
    <location>
        <begin position="363"/>
        <end position="372"/>
    </location>
</feature>
<dbReference type="EMBL" id="JNBS01001080">
    <property type="protein sequence ID" value="OQS02758.1"/>
    <property type="molecule type" value="Genomic_DNA"/>
</dbReference>
<reference evidence="2 3" key="1">
    <citation type="journal article" date="2014" name="Genome Biol. Evol.">
        <title>The secreted proteins of Achlya hypogyna and Thraustotheca clavata identify the ancestral oomycete secretome and reveal gene acquisitions by horizontal gene transfer.</title>
        <authorList>
            <person name="Misner I."/>
            <person name="Blouin N."/>
            <person name="Leonard G."/>
            <person name="Richards T.A."/>
            <person name="Lane C.E."/>
        </authorList>
    </citation>
    <scope>NUCLEOTIDE SEQUENCE [LARGE SCALE GENOMIC DNA]</scope>
    <source>
        <strain evidence="2 3">ATCC 34112</strain>
    </source>
</reference>
<name>A0A1V9ZXL8_9STRA</name>
<feature type="compositionally biased region" description="Low complexity" evidence="1">
    <location>
        <begin position="84"/>
        <end position="95"/>
    </location>
</feature>
<evidence type="ECO:0000313" key="3">
    <source>
        <dbReference type="Proteomes" id="UP000243217"/>
    </source>
</evidence>
<protein>
    <submittedName>
        <fullName evidence="2">Uncharacterized protein</fullName>
    </submittedName>
</protein>
<feature type="compositionally biased region" description="Basic residues" evidence="1">
    <location>
        <begin position="152"/>
        <end position="168"/>
    </location>
</feature>
<gene>
    <name evidence="2" type="ORF">THRCLA_04900</name>
</gene>
<dbReference type="Proteomes" id="UP000243217">
    <property type="component" value="Unassembled WGS sequence"/>
</dbReference>
<accession>A0A1V9ZXL8</accession>
<feature type="compositionally biased region" description="Basic residues" evidence="1">
    <location>
        <begin position="196"/>
        <end position="207"/>
    </location>
</feature>
<comment type="caution">
    <text evidence="2">The sequence shown here is derived from an EMBL/GenBank/DDBJ whole genome shotgun (WGS) entry which is preliminary data.</text>
</comment>
<feature type="compositionally biased region" description="Low complexity" evidence="1">
    <location>
        <begin position="169"/>
        <end position="184"/>
    </location>
</feature>
<feature type="region of interest" description="Disordered" evidence="1">
    <location>
        <begin position="258"/>
        <end position="279"/>
    </location>
</feature>
<feature type="region of interest" description="Disordered" evidence="1">
    <location>
        <begin position="1"/>
        <end position="35"/>
    </location>
</feature>
<sequence>MWMQQSMEGGRNHSHQGGGYGGQPSAYSRPKDEDWKTRLVEGGQWLGEKVMSLASASTSSHDNGIGNRSYNDGRANWMAEIRNNTGSYSNSHSGGYNAGGYNAGGYQNDFATERPGNYSDSRPYTSDSNVTPYSDSNYRSQMQSFTYESKPSKKSSKKSNQKKHKKKVVSSSEESESSSASSSESESESEESDVKSKKKKDLKKKNLKRMDVSSDGGSTDTAPETKPAKKTKAKRVGLKSKNSNYSYSLDTSRVTAVAAEEPTKSKRVGKKTKEAKKNAPAPVVDLLGVESLTISNSPAQTPFEQPAAQPLSTIDQLAGLSFDMPVQSNQSYDVLGMGSQPNQQPLLGQTQSQMPQTNSFMNSNFQQSSHQSAIAQEQQKPVSKPQPTGFIVPGSDLVDLRTQSEVSKAKVASDPRSLNELQQLNSHPPPQPVMPPPPQPTMGMMQPMMAMQPYMLQQGGYPGYHPHDPNAQRNMMLMMQQQQQQQMTPGFF</sequence>
<proteinExistence type="predicted"/>
<evidence type="ECO:0000313" key="2">
    <source>
        <dbReference type="EMBL" id="OQS02758.1"/>
    </source>
</evidence>
<feature type="region of interest" description="Disordered" evidence="1">
    <location>
        <begin position="84"/>
        <end position="245"/>
    </location>
</feature>
<dbReference type="OrthoDB" id="164959at2759"/>